<dbReference type="GO" id="GO:0046872">
    <property type="term" value="F:metal ion binding"/>
    <property type="evidence" value="ECO:0007669"/>
    <property type="project" value="UniProtKB-KW"/>
</dbReference>
<organism evidence="5 6">
    <name type="scientific">Parapedobacter indicus</name>
    <dbReference type="NCBI Taxonomy" id="1477437"/>
    <lineage>
        <taxon>Bacteria</taxon>
        <taxon>Pseudomonadati</taxon>
        <taxon>Bacteroidota</taxon>
        <taxon>Sphingobacteriia</taxon>
        <taxon>Sphingobacteriales</taxon>
        <taxon>Sphingobacteriaceae</taxon>
        <taxon>Parapedobacter</taxon>
    </lineage>
</organism>
<accession>A0A1I3VQ79</accession>
<keyword evidence="6" id="KW-1185">Reference proteome</keyword>
<evidence type="ECO:0000313" key="5">
    <source>
        <dbReference type="EMBL" id="SFJ97289.1"/>
    </source>
</evidence>
<keyword evidence="2" id="KW-0460">Magnesium</keyword>
<dbReference type="SUPFAM" id="SSF54826">
    <property type="entry name" value="Enolase N-terminal domain-like"/>
    <property type="match status" value="1"/>
</dbReference>
<dbReference type="PANTHER" id="PTHR48080">
    <property type="entry name" value="D-GALACTONATE DEHYDRATASE-RELATED"/>
    <property type="match status" value="1"/>
</dbReference>
<evidence type="ECO:0000259" key="4">
    <source>
        <dbReference type="SMART" id="SM00922"/>
    </source>
</evidence>
<dbReference type="FunFam" id="3.30.390.10:FF:000003">
    <property type="entry name" value="D-galactonate dehydratase"/>
    <property type="match status" value="1"/>
</dbReference>
<dbReference type="GO" id="GO:0008869">
    <property type="term" value="F:galactonate dehydratase activity"/>
    <property type="evidence" value="ECO:0007669"/>
    <property type="project" value="InterPro"/>
</dbReference>
<feature type="domain" description="Mandelate racemase/muconate lactonizing enzyme C-terminal" evidence="4">
    <location>
        <begin position="125"/>
        <end position="230"/>
    </location>
</feature>
<proteinExistence type="predicted"/>
<dbReference type="InterPro" id="IPR029065">
    <property type="entry name" value="Enolase_C-like"/>
</dbReference>
<dbReference type="STRING" id="1477437.SAMN05444682_1208"/>
<dbReference type="InterPro" id="IPR036849">
    <property type="entry name" value="Enolase-like_C_sf"/>
</dbReference>
<dbReference type="Proteomes" id="UP000198670">
    <property type="component" value="Unassembled WGS sequence"/>
</dbReference>
<dbReference type="InterPro" id="IPR013342">
    <property type="entry name" value="Mandelate_racemase_C"/>
</dbReference>
<evidence type="ECO:0000256" key="2">
    <source>
        <dbReference type="ARBA" id="ARBA00022842"/>
    </source>
</evidence>
<gene>
    <name evidence="5" type="ORF">SAMN05444682_1208</name>
</gene>
<dbReference type="OrthoDB" id="9775391at2"/>
<keyword evidence="1" id="KW-0479">Metal-binding</keyword>
<sequence length="382" mass="42313">MRIKSYELFLVPPRWLFLKIETDDGLVGWGEPVIEGKAATVKVAVDELMTYLIGKDPLPIEDHWNVMYRAGFYRGGPILMSAIAGIDQALWDIKGKYYGAPIHQLIGGKARDKMKVYSWIGGDRPADVGMAAKQMADSGFLAVKMNATEEMQYVDSYAKIDEAVSRIAAIRDAVGPDFGVGIDFHGRVHKPMAKLLAKELEAYRPMFIEEPVLPENNEDLREIANHVSIPIATGERMFSKWQFKTLLNAGYADIIQPDLSHAGGITECKKIISMAEAFDVAAAPHCPLGPIALAACLQVDATCHNAFIQEQSLGIHYNQGSDLLDYLEDKSVFQYQDGYVNIPEGPGLGITIDEAHVRNMAAVGHQWQNPVWRHEDGSVAEW</sequence>
<dbReference type="EMBL" id="FOQO01000020">
    <property type="protein sequence ID" value="SFJ97289.1"/>
    <property type="molecule type" value="Genomic_DNA"/>
</dbReference>
<dbReference type="SUPFAM" id="SSF51604">
    <property type="entry name" value="Enolase C-terminal domain-like"/>
    <property type="match status" value="1"/>
</dbReference>
<evidence type="ECO:0000256" key="3">
    <source>
        <dbReference type="ARBA" id="ARBA00023239"/>
    </source>
</evidence>
<dbReference type="InterPro" id="IPR023592">
    <property type="entry name" value="Galactonate_deHydtase"/>
</dbReference>
<dbReference type="CDD" id="cd03325">
    <property type="entry name" value="D-galactonate_dehydratase"/>
    <property type="match status" value="1"/>
</dbReference>
<keyword evidence="3" id="KW-0456">Lyase</keyword>
<dbReference type="AlphaFoldDB" id="A0A1I3VQ79"/>
<dbReference type="SFLD" id="SFLDS00001">
    <property type="entry name" value="Enolase"/>
    <property type="match status" value="1"/>
</dbReference>
<dbReference type="SFLD" id="SFLDF00003">
    <property type="entry name" value="D-galactonate_dehydratase"/>
    <property type="match status" value="1"/>
</dbReference>
<dbReference type="Pfam" id="PF02746">
    <property type="entry name" value="MR_MLE_N"/>
    <property type="match status" value="1"/>
</dbReference>
<dbReference type="InterPro" id="IPR034593">
    <property type="entry name" value="DgoD-like"/>
</dbReference>
<dbReference type="SMART" id="SM00922">
    <property type="entry name" value="MR_MLE"/>
    <property type="match status" value="1"/>
</dbReference>
<dbReference type="GO" id="GO:0009063">
    <property type="term" value="P:amino acid catabolic process"/>
    <property type="evidence" value="ECO:0007669"/>
    <property type="project" value="InterPro"/>
</dbReference>
<dbReference type="InterPro" id="IPR013341">
    <property type="entry name" value="Mandelate_racemase_N_dom"/>
</dbReference>
<name>A0A1I3VQ79_9SPHI</name>
<dbReference type="GO" id="GO:0034194">
    <property type="term" value="P:D-galactonate catabolic process"/>
    <property type="evidence" value="ECO:0007669"/>
    <property type="project" value="InterPro"/>
</dbReference>
<protein>
    <submittedName>
        <fullName evidence="5">Galactonate dehydratase</fullName>
    </submittedName>
</protein>
<dbReference type="NCBIfam" id="NF010624">
    <property type="entry name" value="PRK14017.1"/>
    <property type="match status" value="1"/>
</dbReference>
<dbReference type="PROSITE" id="PS00909">
    <property type="entry name" value="MR_MLE_2"/>
    <property type="match status" value="1"/>
</dbReference>
<dbReference type="PROSITE" id="PS00908">
    <property type="entry name" value="MR_MLE_1"/>
    <property type="match status" value="1"/>
</dbReference>
<evidence type="ECO:0000313" key="6">
    <source>
        <dbReference type="Proteomes" id="UP000198670"/>
    </source>
</evidence>
<dbReference type="InterPro" id="IPR018110">
    <property type="entry name" value="Mandel_Rmase/mucon_lact_enz_CS"/>
</dbReference>
<dbReference type="Pfam" id="PF13378">
    <property type="entry name" value="MR_MLE_C"/>
    <property type="match status" value="1"/>
</dbReference>
<reference evidence="5 6" key="1">
    <citation type="submission" date="2016-10" db="EMBL/GenBank/DDBJ databases">
        <authorList>
            <person name="de Groot N.N."/>
        </authorList>
    </citation>
    <scope>NUCLEOTIDE SEQUENCE [LARGE SCALE GENOMIC DNA]</scope>
    <source>
        <strain evidence="5 6">RK1</strain>
    </source>
</reference>
<evidence type="ECO:0000256" key="1">
    <source>
        <dbReference type="ARBA" id="ARBA00022723"/>
    </source>
</evidence>
<dbReference type="PANTHER" id="PTHR48080:SF2">
    <property type="entry name" value="D-GALACTONATE DEHYDRATASE"/>
    <property type="match status" value="1"/>
</dbReference>
<dbReference type="InterPro" id="IPR029017">
    <property type="entry name" value="Enolase-like_N"/>
</dbReference>
<dbReference type="Gene3D" id="3.20.20.120">
    <property type="entry name" value="Enolase-like C-terminal domain"/>
    <property type="match status" value="1"/>
</dbReference>
<dbReference type="SFLD" id="SFLDG00179">
    <property type="entry name" value="mandelate_racemase"/>
    <property type="match status" value="1"/>
</dbReference>
<dbReference type="GO" id="GO:0016854">
    <property type="term" value="F:racemase and epimerase activity"/>
    <property type="evidence" value="ECO:0007669"/>
    <property type="project" value="UniProtKB-ARBA"/>
</dbReference>
<dbReference type="RefSeq" id="WP_090632611.1">
    <property type="nucleotide sequence ID" value="NZ_FOQO01000020.1"/>
</dbReference>
<dbReference type="Gene3D" id="3.30.390.10">
    <property type="entry name" value="Enolase-like, N-terminal domain"/>
    <property type="match status" value="1"/>
</dbReference>